<dbReference type="EMBL" id="GISG01086900">
    <property type="protein sequence ID" value="MBA4633457.1"/>
    <property type="molecule type" value="Transcribed_RNA"/>
</dbReference>
<organism evidence="1">
    <name type="scientific">Opuntia streptacantha</name>
    <name type="common">Prickly pear cactus</name>
    <name type="synonym">Opuntia cardona</name>
    <dbReference type="NCBI Taxonomy" id="393608"/>
    <lineage>
        <taxon>Eukaryota</taxon>
        <taxon>Viridiplantae</taxon>
        <taxon>Streptophyta</taxon>
        <taxon>Embryophyta</taxon>
        <taxon>Tracheophyta</taxon>
        <taxon>Spermatophyta</taxon>
        <taxon>Magnoliopsida</taxon>
        <taxon>eudicotyledons</taxon>
        <taxon>Gunneridae</taxon>
        <taxon>Pentapetalae</taxon>
        <taxon>Caryophyllales</taxon>
        <taxon>Cactineae</taxon>
        <taxon>Cactaceae</taxon>
        <taxon>Opuntioideae</taxon>
        <taxon>Opuntia</taxon>
    </lineage>
</organism>
<sequence>MNLQVFEAPTFCCETLQEGSQEDLSIIILLFRHCHSHRMAACLLKCLAERASCSFGGLSHQALLTSGLDPQMRMMNPDNAAFQREHRRVLERGCMQRYPLGDQTCSLDRICICHTESKICTMVLPDAMASPEGSRGSLELE</sequence>
<evidence type="ECO:0000313" key="1">
    <source>
        <dbReference type="EMBL" id="MBA4633457.1"/>
    </source>
</evidence>
<dbReference type="AlphaFoldDB" id="A0A7C8Z457"/>
<reference evidence="1" key="1">
    <citation type="journal article" date="2013" name="J. Plant Res.">
        <title>Effect of fungi and light on seed germination of three Opuntia species from semiarid lands of central Mexico.</title>
        <authorList>
            <person name="Delgado-Sanchez P."/>
            <person name="Jimenez-Bremont J.F."/>
            <person name="Guerrero-Gonzalez Mde L."/>
            <person name="Flores J."/>
        </authorList>
    </citation>
    <scope>NUCLEOTIDE SEQUENCE</scope>
    <source>
        <tissue evidence="1">Cladode</tissue>
    </source>
</reference>
<accession>A0A7C8Z457</accession>
<name>A0A7C8Z457_OPUST</name>
<proteinExistence type="predicted"/>
<reference evidence="1" key="2">
    <citation type="submission" date="2020-07" db="EMBL/GenBank/DDBJ databases">
        <authorList>
            <person name="Vera ALvarez R."/>
            <person name="Arias-Moreno D.M."/>
            <person name="Jimenez-Jacinto V."/>
            <person name="Jimenez-Bremont J.F."/>
            <person name="Swaminathan K."/>
            <person name="Moose S.P."/>
            <person name="Guerrero-Gonzalez M.L."/>
            <person name="Marino-Ramirez L."/>
            <person name="Landsman D."/>
            <person name="Rodriguez-Kessler M."/>
            <person name="Delgado-Sanchez P."/>
        </authorList>
    </citation>
    <scope>NUCLEOTIDE SEQUENCE</scope>
    <source>
        <tissue evidence="1">Cladode</tissue>
    </source>
</reference>
<protein>
    <submittedName>
        <fullName evidence="1">Uncharacterized protein</fullName>
    </submittedName>
</protein>